<gene>
    <name evidence="5" type="ORF">C9994_02395</name>
    <name evidence="4" type="ORF">GCM10011506_27730</name>
</gene>
<dbReference type="Proteomes" id="UP000240608">
    <property type="component" value="Unassembled WGS sequence"/>
</dbReference>
<organism evidence="5 6">
    <name type="scientific">Marivirga lumbricoides</name>
    <dbReference type="NCBI Taxonomy" id="1046115"/>
    <lineage>
        <taxon>Bacteria</taxon>
        <taxon>Pseudomonadati</taxon>
        <taxon>Bacteroidota</taxon>
        <taxon>Cytophagia</taxon>
        <taxon>Cytophagales</taxon>
        <taxon>Marivirgaceae</taxon>
        <taxon>Marivirga</taxon>
    </lineage>
</organism>
<evidence type="ECO:0000313" key="5">
    <source>
        <dbReference type="EMBL" id="PTB97553.1"/>
    </source>
</evidence>
<dbReference type="AlphaFoldDB" id="A0A2T4DUR7"/>
<proteinExistence type="predicted"/>
<reference evidence="7" key="3">
    <citation type="journal article" date="2019" name="Int. J. Syst. Evol. Microbiol.">
        <title>The Global Catalogue of Microorganisms (GCM) 10K type strain sequencing project: providing services to taxonomists for standard genome sequencing and annotation.</title>
        <authorList>
            <consortium name="The Broad Institute Genomics Platform"/>
            <consortium name="The Broad Institute Genome Sequencing Center for Infectious Disease"/>
            <person name="Wu L."/>
            <person name="Ma J."/>
        </authorList>
    </citation>
    <scope>NUCLEOTIDE SEQUENCE [LARGE SCALE GENOMIC DNA]</scope>
    <source>
        <strain evidence="7">CGMCC 1.10832</strain>
    </source>
</reference>
<comment type="caution">
    <text evidence="5">The sequence shown here is derived from an EMBL/GenBank/DDBJ whole genome shotgun (WGS) entry which is preliminary data.</text>
</comment>
<dbReference type="Proteomes" id="UP000636010">
    <property type="component" value="Unassembled WGS sequence"/>
</dbReference>
<keyword evidence="7" id="KW-1185">Reference proteome</keyword>
<evidence type="ECO:0000313" key="6">
    <source>
        <dbReference type="Proteomes" id="UP000240608"/>
    </source>
</evidence>
<dbReference type="RefSeq" id="WP_188464466.1">
    <property type="nucleotide sequence ID" value="NZ_BAABHU010000009.1"/>
</dbReference>
<evidence type="ECO:0000259" key="3">
    <source>
        <dbReference type="Pfam" id="PF13505"/>
    </source>
</evidence>
<evidence type="ECO:0000256" key="2">
    <source>
        <dbReference type="SAM" id="SignalP"/>
    </source>
</evidence>
<accession>A0A2T4DUR7</accession>
<reference evidence="5 6" key="2">
    <citation type="submission" date="2018-03" db="EMBL/GenBank/DDBJ databases">
        <title>Cross-interface Injection: A General Nanoliter Liquid Handling Method Applied to Single Cells Genome Amplification Automated Nanoliter Liquid Handling Applied to Single Cell Multiple Displacement Amplification.</title>
        <authorList>
            <person name="Yun J."/>
            <person name="Xu P."/>
            <person name="Xu J."/>
            <person name="Dai X."/>
            <person name="Wang Y."/>
            <person name="Zheng X."/>
            <person name="Cao C."/>
            <person name="Yi Q."/>
            <person name="Zhu Y."/>
            <person name="Wang L."/>
            <person name="Dong Z."/>
            <person name="Huang Y."/>
            <person name="Huang L."/>
            <person name="Du W."/>
        </authorList>
    </citation>
    <scope>NUCLEOTIDE SEQUENCE [LARGE SCALE GENOMIC DNA]</scope>
    <source>
        <strain evidence="5 6">Z-D1-2</strain>
    </source>
</reference>
<dbReference type="InterPro" id="IPR011250">
    <property type="entry name" value="OMP/PagP_B-barrel"/>
</dbReference>
<protein>
    <recommendedName>
        <fullName evidence="3">Outer membrane protein beta-barrel domain-containing protein</fullName>
    </recommendedName>
</protein>
<dbReference type="InterPro" id="IPR027385">
    <property type="entry name" value="Beta-barrel_OMP"/>
</dbReference>
<keyword evidence="1 2" id="KW-0732">Signal</keyword>
<evidence type="ECO:0000313" key="7">
    <source>
        <dbReference type="Proteomes" id="UP000636010"/>
    </source>
</evidence>
<dbReference type="EMBL" id="PYVU01000011">
    <property type="protein sequence ID" value="PTB97553.1"/>
    <property type="molecule type" value="Genomic_DNA"/>
</dbReference>
<feature type="chain" id="PRO_5015628976" description="Outer membrane protein beta-barrel domain-containing protein" evidence="2">
    <location>
        <begin position="20"/>
        <end position="187"/>
    </location>
</feature>
<sequence>MKKILLIAMLVVAVGTAKAQEFKPFQLYVGVGYTIPEGGGGVLFDVEPAYRLNDAIALGLRWETALMGRVVGDTEASIAGTSSYTVNGKYYFSNNKFRPYVGAGLGLFGLASVSVGQDAAGAAAETKFGFYPRIGFDLGHFNINIDYNIIGASEAQGFDSNGEETTFDVKNSYIGIRIGGFFFGGRK</sequence>
<feature type="signal peptide" evidence="2">
    <location>
        <begin position="1"/>
        <end position="19"/>
    </location>
</feature>
<reference evidence="4" key="1">
    <citation type="journal article" date="2014" name="Int. J. Syst. Evol. Microbiol.">
        <title>Complete genome of a new Firmicutes species belonging to the dominant human colonic microbiota ('Ruminococcus bicirculans') reveals two chromosomes and a selective capacity to utilize plant glucans.</title>
        <authorList>
            <consortium name="NISC Comparative Sequencing Program"/>
            <person name="Wegmann U."/>
            <person name="Louis P."/>
            <person name="Goesmann A."/>
            <person name="Henrissat B."/>
            <person name="Duncan S.H."/>
            <person name="Flint H.J."/>
        </authorList>
    </citation>
    <scope>NUCLEOTIDE SEQUENCE</scope>
    <source>
        <strain evidence="4">CGMCC 1.10832</strain>
    </source>
</reference>
<evidence type="ECO:0000256" key="1">
    <source>
        <dbReference type="ARBA" id="ARBA00022729"/>
    </source>
</evidence>
<dbReference type="SUPFAM" id="SSF56925">
    <property type="entry name" value="OMPA-like"/>
    <property type="match status" value="1"/>
</dbReference>
<evidence type="ECO:0000313" key="4">
    <source>
        <dbReference type="EMBL" id="GGC40624.1"/>
    </source>
</evidence>
<reference evidence="4" key="4">
    <citation type="submission" date="2024-05" db="EMBL/GenBank/DDBJ databases">
        <authorList>
            <person name="Sun Q."/>
            <person name="Zhou Y."/>
        </authorList>
    </citation>
    <scope>NUCLEOTIDE SEQUENCE</scope>
    <source>
        <strain evidence="4">CGMCC 1.10832</strain>
    </source>
</reference>
<dbReference type="EMBL" id="BMEC01000009">
    <property type="protein sequence ID" value="GGC40624.1"/>
    <property type="molecule type" value="Genomic_DNA"/>
</dbReference>
<feature type="domain" description="Outer membrane protein beta-barrel" evidence="3">
    <location>
        <begin position="5"/>
        <end position="165"/>
    </location>
</feature>
<dbReference type="Pfam" id="PF13505">
    <property type="entry name" value="OMP_b-brl"/>
    <property type="match status" value="1"/>
</dbReference>
<dbReference type="Gene3D" id="2.40.160.20">
    <property type="match status" value="1"/>
</dbReference>
<name>A0A2T4DUR7_9BACT</name>